<dbReference type="Proteomes" id="UP001153555">
    <property type="component" value="Unassembled WGS sequence"/>
</dbReference>
<evidence type="ECO:0000313" key="2">
    <source>
        <dbReference type="EMBL" id="CAA0821221.1"/>
    </source>
</evidence>
<gene>
    <name evidence="2" type="ORF">SHERM_19223</name>
</gene>
<keyword evidence="3" id="KW-1185">Reference proteome</keyword>
<dbReference type="Pfam" id="PF20641">
    <property type="entry name" value="TAF1C_beta-prop"/>
    <property type="match status" value="1"/>
</dbReference>
<dbReference type="InterPro" id="IPR038801">
    <property type="entry name" value="TAF1C"/>
</dbReference>
<dbReference type="AlphaFoldDB" id="A0A9N7RCB8"/>
<dbReference type="GO" id="GO:0001650">
    <property type="term" value="C:fibrillar center"/>
    <property type="evidence" value="ECO:0007669"/>
    <property type="project" value="TreeGrafter"/>
</dbReference>
<proteinExistence type="predicted"/>
<protein>
    <recommendedName>
        <fullName evidence="1">TAF1C beta-propeller domain-containing protein</fullName>
    </recommendedName>
</protein>
<reference evidence="2" key="1">
    <citation type="submission" date="2019-12" db="EMBL/GenBank/DDBJ databases">
        <authorList>
            <person name="Scholes J."/>
        </authorList>
    </citation>
    <scope>NUCLEOTIDE SEQUENCE</scope>
</reference>
<dbReference type="InterPro" id="IPR049087">
    <property type="entry name" value="TAF1C_beta-prop"/>
</dbReference>
<evidence type="ECO:0000313" key="3">
    <source>
        <dbReference type="Proteomes" id="UP001153555"/>
    </source>
</evidence>
<accession>A0A9N7RCB8</accession>
<dbReference type="GO" id="GO:0001164">
    <property type="term" value="F:RNA polymerase I core promoter sequence-specific DNA binding"/>
    <property type="evidence" value="ECO:0007669"/>
    <property type="project" value="TreeGrafter"/>
</dbReference>
<dbReference type="PANTHER" id="PTHR15319">
    <property type="entry name" value="TATA BOX-BINDING PROTEIN ASSOCIATED FACTOR RNA POLYMERASE I SUBUNIT C"/>
    <property type="match status" value="1"/>
</dbReference>
<organism evidence="2 3">
    <name type="scientific">Striga hermonthica</name>
    <name type="common">Purple witchweed</name>
    <name type="synonym">Buchnera hermonthica</name>
    <dbReference type="NCBI Taxonomy" id="68872"/>
    <lineage>
        <taxon>Eukaryota</taxon>
        <taxon>Viridiplantae</taxon>
        <taxon>Streptophyta</taxon>
        <taxon>Embryophyta</taxon>
        <taxon>Tracheophyta</taxon>
        <taxon>Spermatophyta</taxon>
        <taxon>Magnoliopsida</taxon>
        <taxon>eudicotyledons</taxon>
        <taxon>Gunneridae</taxon>
        <taxon>Pentapetalae</taxon>
        <taxon>asterids</taxon>
        <taxon>lamiids</taxon>
        <taxon>Lamiales</taxon>
        <taxon>Orobanchaceae</taxon>
        <taxon>Buchnereae</taxon>
        <taxon>Striga</taxon>
    </lineage>
</organism>
<dbReference type="PANTHER" id="PTHR15319:SF1">
    <property type="entry name" value="TATA BOX-BINDING PROTEIN-ASSOCIATED FACTOR RNA POLYMERASE I SUBUNIT C"/>
    <property type="match status" value="1"/>
</dbReference>
<sequence length="414" mass="46111">MDFTREWKSLWPVSSTFSAPVLIPNKSHETPIGPLIFTPRPSSSTMILHSPYLSPRLPPPYPSLSLSRFVRIYNSVPLTSSSVPYLLGAELPDYSSAFHGFNSLQLLRIANRNLIVAFFLAGENSNTVCFLLLHVRDGILSVRSQTEDLFHVAKGGNLSCHRITLFLVNPVEEFCCGGTLGDVGNKPKTVTVGFLMVCSHFSVFWYEIGMSLVCGQNEYPVRLDYLGCADAKNLLGNMVVSACWNPHLKEECLVLLENGDLLLFDVNSSLRDAQARFSLGGNNRAINKRMHISLTDKLGLENEESRKKSRDWLKCEFSWHPRILIAANRTEVFLVDLRSLEDCGVRFLLKLDMLSEDQNDGFFSLSKAGLDGFSFTVATKHLLLLCDVRRPLMPGVEVGPLYSESTISGGIQTV</sequence>
<feature type="domain" description="TAF1C beta-propeller" evidence="1">
    <location>
        <begin position="308"/>
        <end position="346"/>
    </location>
</feature>
<dbReference type="EMBL" id="CACSLK010020742">
    <property type="protein sequence ID" value="CAA0821221.1"/>
    <property type="molecule type" value="Genomic_DNA"/>
</dbReference>
<name>A0A9N7RCB8_STRHE</name>
<dbReference type="OrthoDB" id="2382881at2759"/>
<comment type="caution">
    <text evidence="2">The sequence shown here is derived from an EMBL/GenBank/DDBJ whole genome shotgun (WGS) entry which is preliminary data.</text>
</comment>
<evidence type="ECO:0000259" key="1">
    <source>
        <dbReference type="Pfam" id="PF20641"/>
    </source>
</evidence>